<dbReference type="Pfam" id="PF13430">
    <property type="entry name" value="DUF4112"/>
    <property type="match status" value="1"/>
</dbReference>
<feature type="compositionally biased region" description="Basic and acidic residues" evidence="1">
    <location>
        <begin position="199"/>
        <end position="208"/>
    </location>
</feature>
<keyword evidence="2" id="KW-0812">Transmembrane</keyword>
<feature type="compositionally biased region" description="Low complexity" evidence="1">
    <location>
        <begin position="283"/>
        <end position="297"/>
    </location>
</feature>
<keyword evidence="2" id="KW-1133">Transmembrane helix</keyword>
<accession>A0A8H2VIB3</accession>
<evidence type="ECO:0000313" key="3">
    <source>
        <dbReference type="EMBL" id="CAB4255987.1"/>
    </source>
</evidence>
<dbReference type="GeneID" id="64859053"/>
<protein>
    <submittedName>
        <fullName evidence="3">Uncharacterized protein</fullName>
    </submittedName>
</protein>
<feature type="transmembrane region" description="Helical" evidence="2">
    <location>
        <begin position="85"/>
        <end position="106"/>
    </location>
</feature>
<feature type="compositionally biased region" description="Low complexity" evidence="1">
    <location>
        <begin position="247"/>
        <end position="274"/>
    </location>
</feature>
<dbReference type="InterPro" id="IPR025187">
    <property type="entry name" value="DUF4112"/>
</dbReference>
<name>A0A8H2VIB3_9SACH</name>
<feature type="region of interest" description="Disordered" evidence="1">
    <location>
        <begin position="195"/>
        <end position="297"/>
    </location>
</feature>
<keyword evidence="2" id="KW-0472">Membrane</keyword>
<keyword evidence="4" id="KW-1185">Reference proteome</keyword>
<dbReference type="Proteomes" id="UP000644660">
    <property type="component" value="Unassembled WGS sequence"/>
</dbReference>
<dbReference type="RefSeq" id="XP_041407831.1">
    <property type="nucleotide sequence ID" value="XM_041551897.1"/>
</dbReference>
<organism evidence="3 4">
    <name type="scientific">Maudiozyma barnettii</name>
    <dbReference type="NCBI Taxonomy" id="61262"/>
    <lineage>
        <taxon>Eukaryota</taxon>
        <taxon>Fungi</taxon>
        <taxon>Dikarya</taxon>
        <taxon>Ascomycota</taxon>
        <taxon>Saccharomycotina</taxon>
        <taxon>Saccharomycetes</taxon>
        <taxon>Saccharomycetales</taxon>
        <taxon>Saccharomycetaceae</taxon>
        <taxon>Maudiozyma</taxon>
    </lineage>
</organism>
<gene>
    <name evidence="3" type="ORF">KABA2_08S00660</name>
</gene>
<dbReference type="AlphaFoldDB" id="A0A8H2VIB3"/>
<sequence>MNFIESALVSLGQDELINRGQEFAGEHFQPTKDPFYEKSNDGKKHRLRMPDYCTKEESKNWKAIQNKAWLHDKGLCGCCCWAENIGWAPFLAIFPIIGPSLMYSVHSKLIKLADKKYDLPAEMKVKMYSNIAIDLCISLVPILGSVFAWLNACSTRNATMIYNFVCERSLERYNNEQSLKRNREEANINKLQNAKIMKQKSDQKRGQVNEETNNIIKPPEKARTRISVNQRDVSSTGLQYGNRVPLNNNSNKNNPWKQPQAQQPQPQNNNPFQNDVKSPPYPIDSYNNNNNYATSNNITVPTNRMQYQQNNMVNNQHPQYYQQYNQNQAQTQNPNQYPQGQYIPMQNMQQSQRAYHP</sequence>
<dbReference type="PANTHER" id="PTHR35519">
    <property type="entry name" value="MEMBRANE PROTEINS"/>
    <property type="match status" value="1"/>
</dbReference>
<feature type="transmembrane region" description="Helical" evidence="2">
    <location>
        <begin position="127"/>
        <end position="150"/>
    </location>
</feature>
<dbReference type="PANTHER" id="PTHR35519:SF1">
    <property type="entry name" value="YALI0C06193P"/>
    <property type="match status" value="1"/>
</dbReference>
<proteinExistence type="predicted"/>
<evidence type="ECO:0000313" key="4">
    <source>
        <dbReference type="Proteomes" id="UP000644660"/>
    </source>
</evidence>
<reference evidence="3 4" key="1">
    <citation type="submission" date="2020-05" db="EMBL/GenBank/DDBJ databases">
        <authorList>
            <person name="Casaregola S."/>
            <person name="Devillers H."/>
            <person name="Grondin C."/>
        </authorList>
    </citation>
    <scope>NUCLEOTIDE SEQUENCE [LARGE SCALE GENOMIC DNA]</scope>
    <source>
        <strain evidence="3 4">CLIB 1767</strain>
    </source>
</reference>
<comment type="caution">
    <text evidence="3">The sequence shown here is derived from an EMBL/GenBank/DDBJ whole genome shotgun (WGS) entry which is preliminary data.</text>
</comment>
<dbReference type="EMBL" id="CAEFZW010000008">
    <property type="protein sequence ID" value="CAB4255987.1"/>
    <property type="molecule type" value="Genomic_DNA"/>
</dbReference>
<evidence type="ECO:0000256" key="1">
    <source>
        <dbReference type="SAM" id="MobiDB-lite"/>
    </source>
</evidence>
<feature type="compositionally biased region" description="Polar residues" evidence="1">
    <location>
        <begin position="226"/>
        <end position="239"/>
    </location>
</feature>
<dbReference type="OrthoDB" id="2103474at2759"/>
<evidence type="ECO:0000256" key="2">
    <source>
        <dbReference type="SAM" id="Phobius"/>
    </source>
</evidence>